<dbReference type="RefSeq" id="WP_024774603.1">
    <property type="nucleotide sequence ID" value="NZ_CP043857.1"/>
</dbReference>
<evidence type="ECO:0000313" key="1">
    <source>
        <dbReference type="EMBL" id="QKJ27844.1"/>
    </source>
</evidence>
<name>A0A5J6RIW7_9BACT</name>
<gene>
    <name evidence="1" type="ORF">ACBT_1949</name>
</gene>
<dbReference type="KEGG" id="acib:ACBT_1949"/>
<dbReference type="EMBL" id="CP054051">
    <property type="protein sequence ID" value="QKJ27844.1"/>
    <property type="molecule type" value="Genomic_DNA"/>
</dbReference>
<accession>A0A5J6RIW7</accession>
<dbReference type="AlphaFoldDB" id="A0A5J6RIW7"/>
<dbReference type="OrthoDB" id="5348848at2"/>
<proteinExistence type="predicted"/>
<protein>
    <submittedName>
        <fullName evidence="1">Uncharacterized protein</fullName>
    </submittedName>
</protein>
<dbReference type="Proteomes" id="UP000509513">
    <property type="component" value="Chromosome"/>
</dbReference>
<sequence length="142" mass="16304">MIVAVKRNKNLKLLKIVVIAIFLAAGAYFFYSKYQQNQEEIKLTKENQEILKLEESKDSENKLDIEKAILSEVEKAVELVGQEHIRTIKIIDNKIVIVCEANSNLEALFVRYGAMAMVKKTLNETVIAVDINFILKSRLYEK</sequence>
<evidence type="ECO:0000313" key="2">
    <source>
        <dbReference type="Proteomes" id="UP000509513"/>
    </source>
</evidence>
<reference evidence="1 2" key="1">
    <citation type="submission" date="2020-05" db="EMBL/GenBank/DDBJ databases">
        <title>Complete genome sequencing of Campylobacter and Arcobacter type strains.</title>
        <authorList>
            <person name="Miller W.G."/>
            <person name="Yee E."/>
        </authorList>
    </citation>
    <scope>NUCLEOTIDE SEQUENCE [LARGE SCALE GENOMIC DNA]</scope>
    <source>
        <strain evidence="1 2">LMG 21996</strain>
    </source>
</reference>
<organism evidence="1 2">
    <name type="scientific">Aliarcobacter cibarius</name>
    <dbReference type="NCBI Taxonomy" id="255507"/>
    <lineage>
        <taxon>Bacteria</taxon>
        <taxon>Pseudomonadati</taxon>
        <taxon>Campylobacterota</taxon>
        <taxon>Epsilonproteobacteria</taxon>
        <taxon>Campylobacterales</taxon>
        <taxon>Arcobacteraceae</taxon>
        <taxon>Aliarcobacter</taxon>
    </lineage>
</organism>